<dbReference type="Proteomes" id="UP001162780">
    <property type="component" value="Chromosome"/>
</dbReference>
<evidence type="ECO:0000313" key="5">
    <source>
        <dbReference type="Proteomes" id="UP001162780"/>
    </source>
</evidence>
<gene>
    <name evidence="4" type="ORF">NM686_017505</name>
</gene>
<dbReference type="SUPFAM" id="SSF109755">
    <property type="entry name" value="PhoU-like"/>
    <property type="match status" value="1"/>
</dbReference>
<dbReference type="EMBL" id="CP113517">
    <property type="protein sequence ID" value="WAR44150.1"/>
    <property type="molecule type" value="Genomic_DNA"/>
</dbReference>
<keyword evidence="2" id="KW-0813">Transport</keyword>
<evidence type="ECO:0000313" key="4">
    <source>
        <dbReference type="EMBL" id="WAR44150.1"/>
    </source>
</evidence>
<keyword evidence="5" id="KW-1185">Reference proteome</keyword>
<dbReference type="Pfam" id="PF01895">
    <property type="entry name" value="PhoU"/>
    <property type="match status" value="1"/>
</dbReference>
<reference evidence="4" key="1">
    <citation type="submission" date="2022-11" db="EMBL/GenBank/DDBJ databases">
        <title>Methylomonas rapida sp. nov., Carotenoid-Producing Obligate Methanotrophs with High Growth Characteristics and Biotechnological Potential.</title>
        <authorList>
            <person name="Tikhonova E.N."/>
            <person name="Suleimanov R.Z."/>
            <person name="Miroshnikov K."/>
            <person name="Oshkin I.Y."/>
            <person name="Belova S.E."/>
            <person name="Danilova O.V."/>
            <person name="Ashikhmin A."/>
            <person name="Konopkin A."/>
            <person name="But S.Y."/>
            <person name="Khmelenina V.N."/>
            <person name="Kuznetsov N."/>
            <person name="Pimenov N.V."/>
            <person name="Dedysh S.N."/>
        </authorList>
    </citation>
    <scope>NUCLEOTIDE SEQUENCE</scope>
    <source>
        <strain evidence="4">MP1</strain>
    </source>
</reference>
<dbReference type="InterPro" id="IPR028366">
    <property type="entry name" value="PhoU"/>
</dbReference>
<dbReference type="PANTHER" id="PTHR42930">
    <property type="entry name" value="PHOSPHATE-SPECIFIC TRANSPORT SYSTEM ACCESSORY PROTEIN PHOU"/>
    <property type="match status" value="1"/>
</dbReference>
<dbReference type="InterPro" id="IPR026022">
    <property type="entry name" value="PhoU_dom"/>
</dbReference>
<evidence type="ECO:0000256" key="2">
    <source>
        <dbReference type="ARBA" id="ARBA00022592"/>
    </source>
</evidence>
<dbReference type="RefSeq" id="WP_255189137.1">
    <property type="nucleotide sequence ID" value="NZ_CP113517.1"/>
</dbReference>
<comment type="similarity">
    <text evidence="1">Belongs to the PhoU family.</text>
</comment>
<keyword evidence="2" id="KW-0592">Phosphate transport</keyword>
<name>A0ABY7GFV8_9GAMM</name>
<dbReference type="Gene3D" id="1.20.58.220">
    <property type="entry name" value="Phosphate transport system protein phou homolog 2, domain 2"/>
    <property type="match status" value="1"/>
</dbReference>
<protein>
    <recommendedName>
        <fullName evidence="3">PhoU domain-containing protein</fullName>
    </recommendedName>
</protein>
<evidence type="ECO:0000259" key="3">
    <source>
        <dbReference type="Pfam" id="PF01895"/>
    </source>
</evidence>
<feature type="domain" description="PhoU" evidence="3">
    <location>
        <begin position="30"/>
        <end position="114"/>
    </location>
</feature>
<dbReference type="PANTHER" id="PTHR42930:SF3">
    <property type="entry name" value="PHOSPHATE-SPECIFIC TRANSPORT SYSTEM ACCESSORY PROTEIN PHOU"/>
    <property type="match status" value="1"/>
</dbReference>
<accession>A0ABY7GFV8</accession>
<evidence type="ECO:0000256" key="1">
    <source>
        <dbReference type="ARBA" id="ARBA00008107"/>
    </source>
</evidence>
<sequence length="236" mass="26327">MKLHTDARARPHIFNQFDQELQEVHRLAVEMSSLILRQWECMTEAMDEANLDSALQVVAQAAEVRAYETNIDHAILTLLAKENPVAGDLRMALSISKISAVMKYLGNEIAEMAKLSLTLYEPRNGTPTTQMLIDIVKICRDMQGVLGSLMGVLDGLESGPAHGLLQNEAGTCQGIQEAIKHQFAFVHRDSRQIRPVLTLLQILNSLEICCDHCKNLAEYSIFMIDGQDVRHFALAD</sequence>
<organism evidence="4 5">
    <name type="scientific">Methylomonas rapida</name>
    <dbReference type="NCBI Taxonomy" id="2963939"/>
    <lineage>
        <taxon>Bacteria</taxon>
        <taxon>Pseudomonadati</taxon>
        <taxon>Pseudomonadota</taxon>
        <taxon>Gammaproteobacteria</taxon>
        <taxon>Methylococcales</taxon>
        <taxon>Methylococcaceae</taxon>
        <taxon>Methylomonas</taxon>
    </lineage>
</organism>
<dbReference type="InterPro" id="IPR038078">
    <property type="entry name" value="PhoU-like_sf"/>
</dbReference>
<proteinExistence type="inferred from homology"/>